<name>A0A0E9U5G2_ANGAN</name>
<accession>A0A0E9U5G2</accession>
<organism evidence="1">
    <name type="scientific">Anguilla anguilla</name>
    <name type="common">European freshwater eel</name>
    <name type="synonym">Muraena anguilla</name>
    <dbReference type="NCBI Taxonomy" id="7936"/>
    <lineage>
        <taxon>Eukaryota</taxon>
        <taxon>Metazoa</taxon>
        <taxon>Chordata</taxon>
        <taxon>Craniata</taxon>
        <taxon>Vertebrata</taxon>
        <taxon>Euteleostomi</taxon>
        <taxon>Actinopterygii</taxon>
        <taxon>Neopterygii</taxon>
        <taxon>Teleostei</taxon>
        <taxon>Anguilliformes</taxon>
        <taxon>Anguillidae</taxon>
        <taxon>Anguilla</taxon>
    </lineage>
</organism>
<dbReference type="EMBL" id="GBXM01048369">
    <property type="protein sequence ID" value="JAH60208.1"/>
    <property type="molecule type" value="Transcribed_RNA"/>
</dbReference>
<evidence type="ECO:0000313" key="1">
    <source>
        <dbReference type="EMBL" id="JAH60208.1"/>
    </source>
</evidence>
<reference evidence="1" key="2">
    <citation type="journal article" date="2015" name="Fish Shellfish Immunol.">
        <title>Early steps in the European eel (Anguilla anguilla)-Vibrio vulnificus interaction in the gills: Role of the RtxA13 toxin.</title>
        <authorList>
            <person name="Callol A."/>
            <person name="Pajuelo D."/>
            <person name="Ebbesson L."/>
            <person name="Teles M."/>
            <person name="MacKenzie S."/>
            <person name="Amaro C."/>
        </authorList>
    </citation>
    <scope>NUCLEOTIDE SEQUENCE</scope>
</reference>
<dbReference type="EMBL" id="GBXM01047257">
    <property type="protein sequence ID" value="JAH61320.1"/>
    <property type="molecule type" value="Transcribed_RNA"/>
</dbReference>
<proteinExistence type="predicted"/>
<sequence length="17" mass="2045">MPLLFNFPFSKHILFHG</sequence>
<reference evidence="1" key="1">
    <citation type="submission" date="2014-11" db="EMBL/GenBank/DDBJ databases">
        <authorList>
            <person name="Amaro Gonzalez C."/>
        </authorList>
    </citation>
    <scope>NUCLEOTIDE SEQUENCE</scope>
</reference>
<dbReference type="AlphaFoldDB" id="A0A0E9U5G2"/>
<protein>
    <submittedName>
        <fullName evidence="1">Uncharacterized protein</fullName>
    </submittedName>
</protein>